<evidence type="ECO:0000256" key="9">
    <source>
        <dbReference type="ARBA" id="ARBA00022840"/>
    </source>
</evidence>
<dbReference type="OrthoDB" id="9797304at2"/>
<dbReference type="RefSeq" id="WP_068351996.1">
    <property type="nucleotide sequence ID" value="NZ_CP016033.1"/>
</dbReference>
<dbReference type="AlphaFoldDB" id="A0A192D6S6"/>
<dbReference type="InterPro" id="IPR003661">
    <property type="entry name" value="HisK_dim/P_dom"/>
</dbReference>
<evidence type="ECO:0000256" key="5">
    <source>
        <dbReference type="ARBA" id="ARBA00022553"/>
    </source>
</evidence>
<keyword evidence="6" id="KW-0808">Transferase</keyword>
<protein>
    <recommendedName>
        <fullName evidence="3">histidine kinase</fullName>
        <ecNumber evidence="3">2.7.13.3</ecNumber>
    </recommendedName>
</protein>
<dbReference type="FunFam" id="3.30.565.10:FF:000006">
    <property type="entry name" value="Sensor histidine kinase WalK"/>
    <property type="match status" value="1"/>
</dbReference>
<gene>
    <name evidence="14" type="ORF">A9D12_11610</name>
</gene>
<dbReference type="GO" id="GO:0000155">
    <property type="term" value="F:phosphorelay sensor kinase activity"/>
    <property type="evidence" value="ECO:0007669"/>
    <property type="project" value="InterPro"/>
</dbReference>
<dbReference type="PRINTS" id="PR00344">
    <property type="entry name" value="BCTRLSENSOR"/>
</dbReference>
<dbReference type="Pfam" id="PF00512">
    <property type="entry name" value="HisKA"/>
    <property type="match status" value="1"/>
</dbReference>
<evidence type="ECO:0000313" key="14">
    <source>
        <dbReference type="EMBL" id="ANK13474.1"/>
    </source>
</evidence>
<dbReference type="SUPFAM" id="SSF47384">
    <property type="entry name" value="Homodimeric domain of signal transducing histidine kinase"/>
    <property type="match status" value="1"/>
</dbReference>
<evidence type="ECO:0000256" key="8">
    <source>
        <dbReference type="ARBA" id="ARBA00022777"/>
    </source>
</evidence>
<keyword evidence="15" id="KW-1185">Reference proteome</keyword>
<dbReference type="Gene3D" id="3.30.565.10">
    <property type="entry name" value="Histidine kinase-like ATPase, C-terminal domain"/>
    <property type="match status" value="1"/>
</dbReference>
<dbReference type="PROSITE" id="PS50109">
    <property type="entry name" value="HIS_KIN"/>
    <property type="match status" value="1"/>
</dbReference>
<evidence type="ECO:0000256" key="4">
    <source>
        <dbReference type="ARBA" id="ARBA00022475"/>
    </source>
</evidence>
<dbReference type="SMART" id="SM00388">
    <property type="entry name" value="HisKA"/>
    <property type="match status" value="1"/>
</dbReference>
<keyword evidence="11 12" id="KW-0472">Membrane</keyword>
<dbReference type="Pfam" id="PF02518">
    <property type="entry name" value="HATPase_c"/>
    <property type="match status" value="1"/>
</dbReference>
<keyword evidence="12" id="KW-0812">Transmembrane</keyword>
<dbReference type="GO" id="GO:0005524">
    <property type="term" value="F:ATP binding"/>
    <property type="evidence" value="ECO:0007669"/>
    <property type="project" value="UniProtKB-KW"/>
</dbReference>
<dbReference type="InterPro" id="IPR000014">
    <property type="entry name" value="PAS"/>
</dbReference>
<dbReference type="InterPro" id="IPR003594">
    <property type="entry name" value="HATPase_dom"/>
</dbReference>
<sequence>MGSGQNIPIAGISLAVVTFLALLMLGTDFVIALSVLTVWVGSLLVAAGRPPDPPKAKKKQPLTLESISDLIENSSIPLVITDRSTVALANHAARKLLGQHVIGQDTRVALRNPQAVKLLGDSRQNEAIVRGLVRRGDIWQINRQMIDDRLAILEFINQTAEADISRAHTDFVANASHELRTPLAAILGYVETLQEDGGNIDTPTARKFLGTIEREAQRLHALVSDLMSLSRVEAEKHDLPTERIDLAPLLERAARDAAGLSRVDRLALEITAQPVVTGDRQQLEQVVRNLVDNALKYGAADRPVVVTLDLTQNDLARITVTDEGEGIAPDQIPHLTRRFYRTDPGRSRASGGTGLGLAIVKHIVERHRGRLDITSALGKGTSVVVRLPVAQDGLSAAAEPYSDQTAPLSH</sequence>
<dbReference type="KEGG" id="pns:A9D12_11610"/>
<dbReference type="PANTHER" id="PTHR43711">
    <property type="entry name" value="TWO-COMPONENT HISTIDINE KINASE"/>
    <property type="match status" value="1"/>
</dbReference>
<dbReference type="Proteomes" id="UP000078263">
    <property type="component" value="Chromosome"/>
</dbReference>
<evidence type="ECO:0000256" key="1">
    <source>
        <dbReference type="ARBA" id="ARBA00000085"/>
    </source>
</evidence>
<evidence type="ECO:0000256" key="2">
    <source>
        <dbReference type="ARBA" id="ARBA00004236"/>
    </source>
</evidence>
<feature type="transmembrane region" description="Helical" evidence="12">
    <location>
        <begin position="7"/>
        <end position="25"/>
    </location>
</feature>
<dbReference type="InterPro" id="IPR036097">
    <property type="entry name" value="HisK_dim/P_sf"/>
</dbReference>
<dbReference type="InterPro" id="IPR050736">
    <property type="entry name" value="Sensor_HK_Regulatory"/>
</dbReference>
<evidence type="ECO:0000256" key="10">
    <source>
        <dbReference type="ARBA" id="ARBA00023012"/>
    </source>
</evidence>
<evidence type="ECO:0000256" key="6">
    <source>
        <dbReference type="ARBA" id="ARBA00022679"/>
    </source>
</evidence>
<keyword evidence="5" id="KW-0597">Phosphoprotein</keyword>
<accession>A0A192D6S6</accession>
<dbReference type="InterPro" id="IPR004358">
    <property type="entry name" value="Sig_transdc_His_kin-like_C"/>
</dbReference>
<dbReference type="Gene3D" id="1.10.287.130">
    <property type="match status" value="1"/>
</dbReference>
<dbReference type="EC" id="2.7.13.3" evidence="3"/>
<comment type="subcellular location">
    <subcellularLocation>
        <location evidence="2">Cell membrane</location>
    </subcellularLocation>
</comment>
<evidence type="ECO:0000313" key="15">
    <source>
        <dbReference type="Proteomes" id="UP000078263"/>
    </source>
</evidence>
<evidence type="ECO:0000256" key="11">
    <source>
        <dbReference type="ARBA" id="ARBA00023136"/>
    </source>
</evidence>
<proteinExistence type="predicted"/>
<dbReference type="PANTHER" id="PTHR43711:SF1">
    <property type="entry name" value="HISTIDINE KINASE 1"/>
    <property type="match status" value="1"/>
</dbReference>
<dbReference type="SUPFAM" id="SSF55874">
    <property type="entry name" value="ATPase domain of HSP90 chaperone/DNA topoisomerase II/histidine kinase"/>
    <property type="match status" value="1"/>
</dbReference>
<reference evidence="14 15" key="1">
    <citation type="submission" date="2016-05" db="EMBL/GenBank/DDBJ databases">
        <title>Compelete Genome Sequence of Bacteriochlorophyll-Synthesizing Bacterium Porphyrobacter neustonensis DSM 9434.</title>
        <authorList>
            <person name="Shi X.-L."/>
            <person name="Wu Y.-H."/>
            <person name="Cheng H."/>
            <person name="Xu L."/>
            <person name="Zhang X.-Q."/>
            <person name="Wang C.-S."/>
            <person name="Xu X.-W."/>
        </authorList>
    </citation>
    <scope>NUCLEOTIDE SEQUENCE [LARGE SCALE GENOMIC DNA]</scope>
    <source>
        <strain evidence="14 15">DSM 9434</strain>
    </source>
</reference>
<keyword evidence="10" id="KW-0902">Two-component regulatory system</keyword>
<dbReference type="SMART" id="SM00387">
    <property type="entry name" value="HATPase_c"/>
    <property type="match status" value="1"/>
</dbReference>
<keyword evidence="7" id="KW-0547">Nucleotide-binding</keyword>
<evidence type="ECO:0000256" key="7">
    <source>
        <dbReference type="ARBA" id="ARBA00022741"/>
    </source>
</evidence>
<dbReference type="FunFam" id="1.10.287.130:FF:000008">
    <property type="entry name" value="Two-component sensor histidine kinase"/>
    <property type="match status" value="1"/>
</dbReference>
<evidence type="ECO:0000259" key="13">
    <source>
        <dbReference type="PROSITE" id="PS50109"/>
    </source>
</evidence>
<evidence type="ECO:0000256" key="12">
    <source>
        <dbReference type="SAM" id="Phobius"/>
    </source>
</evidence>
<keyword evidence="9" id="KW-0067">ATP-binding</keyword>
<dbReference type="GO" id="GO:0005886">
    <property type="term" value="C:plasma membrane"/>
    <property type="evidence" value="ECO:0007669"/>
    <property type="project" value="UniProtKB-SubCell"/>
</dbReference>
<dbReference type="STRING" id="1112.A9D12_11610"/>
<dbReference type="InterPro" id="IPR005467">
    <property type="entry name" value="His_kinase_dom"/>
</dbReference>
<dbReference type="CDD" id="cd00082">
    <property type="entry name" value="HisKA"/>
    <property type="match status" value="1"/>
</dbReference>
<keyword evidence="12" id="KW-1133">Transmembrane helix</keyword>
<evidence type="ECO:0000256" key="3">
    <source>
        <dbReference type="ARBA" id="ARBA00012438"/>
    </source>
</evidence>
<comment type="catalytic activity">
    <reaction evidence="1">
        <text>ATP + protein L-histidine = ADP + protein N-phospho-L-histidine.</text>
        <dbReference type="EC" id="2.7.13.3"/>
    </reaction>
</comment>
<keyword evidence="8 14" id="KW-0418">Kinase</keyword>
<name>A0A192D6S6_9SPHN</name>
<keyword evidence="4" id="KW-1003">Cell membrane</keyword>
<dbReference type="Pfam" id="PF13188">
    <property type="entry name" value="PAS_8"/>
    <property type="match status" value="1"/>
</dbReference>
<feature type="domain" description="Histidine kinase" evidence="13">
    <location>
        <begin position="174"/>
        <end position="391"/>
    </location>
</feature>
<organism evidence="14 15">
    <name type="scientific">Erythrobacter neustonensis</name>
    <dbReference type="NCBI Taxonomy" id="1112"/>
    <lineage>
        <taxon>Bacteria</taxon>
        <taxon>Pseudomonadati</taxon>
        <taxon>Pseudomonadota</taxon>
        <taxon>Alphaproteobacteria</taxon>
        <taxon>Sphingomonadales</taxon>
        <taxon>Erythrobacteraceae</taxon>
        <taxon>Erythrobacter/Porphyrobacter group</taxon>
        <taxon>Erythrobacter</taxon>
    </lineage>
</organism>
<dbReference type="InterPro" id="IPR036890">
    <property type="entry name" value="HATPase_C_sf"/>
</dbReference>
<dbReference type="EMBL" id="CP016033">
    <property type="protein sequence ID" value="ANK13474.1"/>
    <property type="molecule type" value="Genomic_DNA"/>
</dbReference>